<evidence type="ECO:0000256" key="9">
    <source>
        <dbReference type="ARBA" id="ARBA00023065"/>
    </source>
</evidence>
<dbReference type="STRING" id="244447.ENSCSEP00000004203"/>
<evidence type="ECO:0000313" key="16">
    <source>
        <dbReference type="Ensembl" id="ENSCSEP00000004203.1"/>
    </source>
</evidence>
<keyword evidence="9" id="KW-0406">Ion transport</keyword>
<organism evidence="16 17">
    <name type="scientific">Cynoglossus semilaevis</name>
    <name type="common">Tongue sole</name>
    <dbReference type="NCBI Taxonomy" id="244447"/>
    <lineage>
        <taxon>Eukaryota</taxon>
        <taxon>Metazoa</taxon>
        <taxon>Chordata</taxon>
        <taxon>Craniata</taxon>
        <taxon>Vertebrata</taxon>
        <taxon>Euteleostomi</taxon>
        <taxon>Actinopterygii</taxon>
        <taxon>Neopterygii</taxon>
        <taxon>Teleostei</taxon>
        <taxon>Neoteleostei</taxon>
        <taxon>Acanthomorphata</taxon>
        <taxon>Carangaria</taxon>
        <taxon>Pleuronectiformes</taxon>
        <taxon>Pleuronectoidei</taxon>
        <taxon>Cynoglossidae</taxon>
        <taxon>Cynoglossinae</taxon>
        <taxon>Cynoglossus</taxon>
    </lineage>
</organism>
<dbReference type="KEGG" id="csem:103387015"/>
<dbReference type="RefSeq" id="XP_008319725.1">
    <property type="nucleotide sequence ID" value="XM_008321503.3"/>
</dbReference>
<dbReference type="Gene3D" id="1.20.1730.10">
    <property type="entry name" value="Sodium/glucose cotransporter"/>
    <property type="match status" value="1"/>
</dbReference>
<feature type="transmembrane region" description="Helical" evidence="15">
    <location>
        <begin position="84"/>
        <end position="106"/>
    </location>
</feature>
<dbReference type="OMA" id="PMRDNEY"/>
<evidence type="ECO:0000256" key="7">
    <source>
        <dbReference type="ARBA" id="ARBA00022989"/>
    </source>
</evidence>
<evidence type="ECO:0000256" key="8">
    <source>
        <dbReference type="ARBA" id="ARBA00023053"/>
    </source>
</evidence>
<name>A0A3P8ULY0_CYNSE</name>
<dbReference type="Proteomes" id="UP000265120">
    <property type="component" value="Chromosome 12"/>
</dbReference>
<feature type="transmembrane region" description="Helical" evidence="15">
    <location>
        <begin position="6"/>
        <end position="27"/>
    </location>
</feature>
<evidence type="ECO:0000256" key="4">
    <source>
        <dbReference type="ARBA" id="ARBA00022692"/>
    </source>
</evidence>
<keyword evidence="4 15" id="KW-0812">Transmembrane</keyword>
<dbReference type="GO" id="GO:0005307">
    <property type="term" value="F:choline:sodium symporter activity"/>
    <property type="evidence" value="ECO:0007669"/>
    <property type="project" value="TreeGrafter"/>
</dbReference>
<dbReference type="InterPro" id="IPR052244">
    <property type="entry name" value="Choline_transporter"/>
</dbReference>
<evidence type="ECO:0000313" key="17">
    <source>
        <dbReference type="Proteomes" id="UP000265120"/>
    </source>
</evidence>
<comment type="similarity">
    <text evidence="2 13">Belongs to the sodium:solute symporter (SSF) (TC 2.A.21) family.</text>
</comment>
<feature type="transmembrane region" description="Helical" evidence="15">
    <location>
        <begin position="442"/>
        <end position="463"/>
    </location>
</feature>
<proteinExistence type="inferred from homology"/>
<dbReference type="GeneTree" id="ENSGT00940000163454"/>
<dbReference type="RefSeq" id="XP_008319726.1">
    <property type="nucleotide sequence ID" value="XM_008321504.3"/>
</dbReference>
<dbReference type="InterPro" id="IPR038377">
    <property type="entry name" value="Na/Glc_symporter_sf"/>
</dbReference>
<dbReference type="PANTHER" id="PTHR45897">
    <property type="entry name" value="HIGH-AFFINITY CHOLINE TRANSPORTER 1"/>
    <property type="match status" value="1"/>
</dbReference>
<feature type="region of interest" description="Disordered" evidence="14">
    <location>
        <begin position="548"/>
        <end position="567"/>
    </location>
</feature>
<sequence length="567" mass="61766">MAMNIPGVIVMLMFYLLVLGTGIWASFKSRREQKKSGAGEMEMSLLGNRRISWMVGVFTMTATWVGGATIVGTVEMVYTPSMGLIEAVTVTLAYSISFLLCGLVFAKPLREQNCVTMLDPFHVKYGKVLTAMITLPSVLIELAWVPATLISLGGAMNVVLNLSYTACVWISAAVVILYTLMGGLYSVAYTDVIQLILIFISMWLCVPFILMNPSCTDIGQTLMNNTLHTPWIGSPQLKRTGLMIDQFLFFSLGSVGYQCLHQRTLAASSLHTAKMTSVIAAFLYTVFLIPPILVGAAAASIDWNLTSYGSPSPMERGKAAMVLPIAFQHLTPPFISVIGIGCIAAAVMSSADSCLISATSLFICNIYKKLLRPQASDREIQWAIRVTVLVMGLVCTSLTNETNSILLFWFISAEVAYIAIFPQLICVLFFKISNGYGAVMGYVVGLGLRLLSGVPTIGLPVVLCFPGCVLEDGVYVQYAPVKTISMVSAVAAILLFSYLTSVLFNKGLLPERCDVFKVKVQHTPQQLSPAHDTKEGHEIEMLMHKCSQTESSEPMINPKPQSQKTVE</sequence>
<reference evidence="16" key="2">
    <citation type="submission" date="2025-08" db="UniProtKB">
        <authorList>
            <consortium name="Ensembl"/>
        </authorList>
    </citation>
    <scope>IDENTIFICATION</scope>
</reference>
<evidence type="ECO:0000256" key="15">
    <source>
        <dbReference type="SAM" id="Phobius"/>
    </source>
</evidence>
<reference evidence="16 17" key="1">
    <citation type="journal article" date="2014" name="Nat. Genet.">
        <title>Whole-genome sequence of a flatfish provides insights into ZW sex chromosome evolution and adaptation to a benthic lifestyle.</title>
        <authorList>
            <person name="Chen S."/>
            <person name="Zhang G."/>
            <person name="Shao C."/>
            <person name="Huang Q."/>
            <person name="Liu G."/>
            <person name="Zhang P."/>
            <person name="Song W."/>
            <person name="An N."/>
            <person name="Chalopin D."/>
            <person name="Volff J.N."/>
            <person name="Hong Y."/>
            <person name="Li Q."/>
            <person name="Sha Z."/>
            <person name="Zhou H."/>
            <person name="Xie M."/>
            <person name="Yu Q."/>
            <person name="Liu Y."/>
            <person name="Xiang H."/>
            <person name="Wang N."/>
            <person name="Wu K."/>
            <person name="Yang C."/>
            <person name="Zhou Q."/>
            <person name="Liao X."/>
            <person name="Yang L."/>
            <person name="Hu Q."/>
            <person name="Zhang J."/>
            <person name="Meng L."/>
            <person name="Jin L."/>
            <person name="Tian Y."/>
            <person name="Lian J."/>
            <person name="Yang J."/>
            <person name="Miao G."/>
            <person name="Liu S."/>
            <person name="Liang Z."/>
            <person name="Yan F."/>
            <person name="Li Y."/>
            <person name="Sun B."/>
            <person name="Zhang H."/>
            <person name="Zhang J."/>
            <person name="Zhu Y."/>
            <person name="Du M."/>
            <person name="Zhao Y."/>
            <person name="Schartl M."/>
            <person name="Tang Q."/>
            <person name="Wang J."/>
        </authorList>
    </citation>
    <scope>NUCLEOTIDE SEQUENCE</scope>
</reference>
<feature type="transmembrane region" description="Helical" evidence="15">
    <location>
        <begin position="51"/>
        <end position="72"/>
    </location>
</feature>
<keyword evidence="5" id="KW-0769">Symport</keyword>
<dbReference type="OrthoDB" id="6132759at2759"/>
<feature type="transmembrane region" description="Helical" evidence="15">
    <location>
        <begin position="334"/>
        <end position="362"/>
    </location>
</feature>
<dbReference type="RefSeq" id="XP_008319727.1">
    <property type="nucleotide sequence ID" value="XM_008321505.3"/>
</dbReference>
<evidence type="ECO:0000256" key="13">
    <source>
        <dbReference type="RuleBase" id="RU362091"/>
    </source>
</evidence>
<evidence type="ECO:0000256" key="1">
    <source>
        <dbReference type="ARBA" id="ARBA00004141"/>
    </source>
</evidence>
<feature type="transmembrane region" description="Helical" evidence="15">
    <location>
        <begin position="281"/>
        <end position="301"/>
    </location>
</feature>
<dbReference type="GO" id="GO:0008292">
    <property type="term" value="P:acetylcholine biosynthetic process"/>
    <property type="evidence" value="ECO:0007669"/>
    <property type="project" value="TreeGrafter"/>
</dbReference>
<dbReference type="Pfam" id="PF00474">
    <property type="entry name" value="SSF"/>
    <property type="match status" value="1"/>
</dbReference>
<evidence type="ECO:0000256" key="12">
    <source>
        <dbReference type="ARBA" id="ARBA00023201"/>
    </source>
</evidence>
<evidence type="ECO:0000256" key="5">
    <source>
        <dbReference type="ARBA" id="ARBA00022847"/>
    </source>
</evidence>
<evidence type="ECO:0000256" key="10">
    <source>
        <dbReference type="ARBA" id="ARBA00023136"/>
    </source>
</evidence>
<dbReference type="CDD" id="cd11474">
    <property type="entry name" value="SLC5sbd_CHT"/>
    <property type="match status" value="1"/>
</dbReference>
<accession>A0A3P8ULY0</accession>
<protein>
    <submittedName>
        <fullName evidence="16">High-affinity choline transporter 1-like</fullName>
    </submittedName>
</protein>
<feature type="transmembrane region" description="Helical" evidence="15">
    <location>
        <begin position="127"/>
        <end position="152"/>
    </location>
</feature>
<dbReference type="PANTHER" id="PTHR45897:SF5">
    <property type="entry name" value="HIGH AFFINITY CHOLINE TRANSPORTER 1"/>
    <property type="match status" value="1"/>
</dbReference>
<keyword evidence="7 15" id="KW-1133">Transmembrane helix</keyword>
<evidence type="ECO:0000256" key="2">
    <source>
        <dbReference type="ARBA" id="ARBA00006434"/>
    </source>
</evidence>
<keyword evidence="12" id="KW-0739">Sodium transport</keyword>
<dbReference type="GeneID" id="103387015"/>
<dbReference type="InterPro" id="IPR001734">
    <property type="entry name" value="Na/solute_symporter"/>
</dbReference>
<dbReference type="AlphaFoldDB" id="A0A3P8ULY0"/>
<dbReference type="GO" id="GO:0005886">
    <property type="term" value="C:plasma membrane"/>
    <property type="evidence" value="ECO:0007669"/>
    <property type="project" value="TreeGrafter"/>
</dbReference>
<feature type="transmembrane region" description="Helical" evidence="15">
    <location>
        <begin position="405"/>
        <end position="430"/>
    </location>
</feature>
<keyword evidence="10 15" id="KW-0472">Membrane</keyword>
<keyword evidence="17" id="KW-1185">Reference proteome</keyword>
<keyword evidence="11" id="KW-0325">Glycoprotein</keyword>
<evidence type="ECO:0000256" key="3">
    <source>
        <dbReference type="ARBA" id="ARBA00022448"/>
    </source>
</evidence>
<comment type="subcellular location">
    <subcellularLocation>
        <location evidence="1">Membrane</location>
        <topology evidence="1">Multi-pass membrane protein</topology>
    </subcellularLocation>
</comment>
<dbReference type="Ensembl" id="ENSCSET00000004258.1">
    <property type="protein sequence ID" value="ENSCSEP00000004203.1"/>
    <property type="gene ID" value="ENSCSEG00000002742.1"/>
</dbReference>
<feature type="transmembrane region" description="Helical" evidence="15">
    <location>
        <begin position="192"/>
        <end position="210"/>
    </location>
</feature>
<dbReference type="InParanoid" id="A0A3P8ULY0"/>
<keyword evidence="8" id="KW-0915">Sodium</keyword>
<evidence type="ECO:0000256" key="11">
    <source>
        <dbReference type="ARBA" id="ARBA00023180"/>
    </source>
</evidence>
<feature type="transmembrane region" description="Helical" evidence="15">
    <location>
        <begin position="483"/>
        <end position="504"/>
    </location>
</feature>
<keyword evidence="3" id="KW-0813">Transport</keyword>
<evidence type="ECO:0000256" key="14">
    <source>
        <dbReference type="SAM" id="MobiDB-lite"/>
    </source>
</evidence>
<evidence type="ECO:0000256" key="6">
    <source>
        <dbReference type="ARBA" id="ARBA00022979"/>
    </source>
</evidence>
<dbReference type="PROSITE" id="PS50283">
    <property type="entry name" value="NA_SOLUT_SYMP_3"/>
    <property type="match status" value="1"/>
</dbReference>
<keyword evidence="6" id="KW-0530">Neurotransmitter biosynthesis</keyword>
<reference evidence="16" key="3">
    <citation type="submission" date="2025-09" db="UniProtKB">
        <authorList>
            <consortium name="Ensembl"/>
        </authorList>
    </citation>
    <scope>IDENTIFICATION</scope>
</reference>
<feature type="transmembrane region" description="Helical" evidence="15">
    <location>
        <begin position="158"/>
        <end position="180"/>
    </location>
</feature>